<dbReference type="EC" id="3.2.1.-" evidence="7"/>
<evidence type="ECO:0000313" key="8">
    <source>
        <dbReference type="Proteomes" id="UP000192042"/>
    </source>
</evidence>
<dbReference type="Pfam" id="PF21156">
    <property type="entry name" value="ISOA1-3_C"/>
    <property type="match status" value="1"/>
</dbReference>
<dbReference type="SUPFAM" id="SSF51445">
    <property type="entry name" value="(Trans)glycosidases"/>
    <property type="match status" value="1"/>
</dbReference>
<feature type="region of interest" description="Disordered" evidence="5">
    <location>
        <begin position="462"/>
        <end position="484"/>
    </location>
</feature>
<evidence type="ECO:0000256" key="4">
    <source>
        <dbReference type="ARBA" id="ARBA00023295"/>
    </source>
</evidence>
<dbReference type="SUPFAM" id="SSF51011">
    <property type="entry name" value="Glycosyl hydrolase domain"/>
    <property type="match status" value="1"/>
</dbReference>
<evidence type="ECO:0000256" key="2">
    <source>
        <dbReference type="ARBA" id="ARBA00022801"/>
    </source>
</evidence>
<dbReference type="EMBL" id="LT828648">
    <property type="protein sequence ID" value="SLM49033.1"/>
    <property type="molecule type" value="Genomic_DNA"/>
</dbReference>
<dbReference type="InterPro" id="IPR048650">
    <property type="entry name" value="ISOA1-3-like_C"/>
</dbReference>
<keyword evidence="8" id="KW-1185">Reference proteome</keyword>
<organism evidence="7 8">
    <name type="scientific">Nitrospira japonica</name>
    <dbReference type="NCBI Taxonomy" id="1325564"/>
    <lineage>
        <taxon>Bacteria</taxon>
        <taxon>Pseudomonadati</taxon>
        <taxon>Nitrospirota</taxon>
        <taxon>Nitrospiria</taxon>
        <taxon>Nitrospirales</taxon>
        <taxon>Nitrospiraceae</taxon>
        <taxon>Nitrospira</taxon>
    </lineage>
</organism>
<comment type="similarity">
    <text evidence="1">Belongs to the glycosyl hydrolase 13 family.</text>
</comment>
<dbReference type="Proteomes" id="UP000192042">
    <property type="component" value="Chromosome I"/>
</dbReference>
<proteinExistence type="inferred from homology"/>
<evidence type="ECO:0000313" key="7">
    <source>
        <dbReference type="EMBL" id="SLM49033.1"/>
    </source>
</evidence>
<feature type="compositionally biased region" description="Basic and acidic residues" evidence="5">
    <location>
        <begin position="462"/>
        <end position="479"/>
    </location>
</feature>
<dbReference type="PANTHER" id="PTHR43002">
    <property type="entry name" value="GLYCOGEN DEBRANCHING ENZYME"/>
    <property type="match status" value="1"/>
</dbReference>
<dbReference type="CDD" id="cd02856">
    <property type="entry name" value="E_set_GDE_Isoamylase_N"/>
    <property type="match status" value="1"/>
</dbReference>
<name>A0A1W1I8A2_9BACT</name>
<dbReference type="CDD" id="cd11326">
    <property type="entry name" value="AmyAc_Glg_debranch"/>
    <property type="match status" value="1"/>
</dbReference>
<dbReference type="STRING" id="1325564.NSJP_2866"/>
<dbReference type="KEGG" id="nja:NSJP_2866"/>
<dbReference type="InterPro" id="IPR017853">
    <property type="entry name" value="GH"/>
</dbReference>
<dbReference type="SUPFAM" id="SSF81296">
    <property type="entry name" value="E set domains"/>
    <property type="match status" value="1"/>
</dbReference>
<dbReference type="AlphaFoldDB" id="A0A1W1I8A2"/>
<dbReference type="InterPro" id="IPR006047">
    <property type="entry name" value="GH13_cat_dom"/>
</dbReference>
<keyword evidence="3" id="KW-0809">Transit peptide</keyword>
<accession>A0A1W1I8A2</accession>
<dbReference type="Pfam" id="PF02922">
    <property type="entry name" value="CBM_48"/>
    <property type="match status" value="1"/>
</dbReference>
<dbReference type="OrthoDB" id="9760647at2"/>
<dbReference type="GO" id="GO:0005980">
    <property type="term" value="P:glycogen catabolic process"/>
    <property type="evidence" value="ECO:0007669"/>
    <property type="project" value="InterPro"/>
</dbReference>
<evidence type="ECO:0000256" key="1">
    <source>
        <dbReference type="ARBA" id="ARBA00008061"/>
    </source>
</evidence>
<dbReference type="InterPro" id="IPR044505">
    <property type="entry name" value="GlgX_Isoamylase_N_E_set"/>
</dbReference>
<dbReference type="Gene3D" id="3.20.20.80">
    <property type="entry name" value="Glycosidases"/>
    <property type="match status" value="1"/>
</dbReference>
<dbReference type="Gene3D" id="2.60.40.10">
    <property type="entry name" value="Immunoglobulins"/>
    <property type="match status" value="1"/>
</dbReference>
<protein>
    <submittedName>
        <fullName evidence="7">Glycosyl hydrolase (Glycogen debranching enzyme)</fullName>
        <ecNumber evidence="7">3.2.1.-</ecNumber>
    </submittedName>
</protein>
<evidence type="ECO:0000256" key="5">
    <source>
        <dbReference type="SAM" id="MobiDB-lite"/>
    </source>
</evidence>
<dbReference type="InterPro" id="IPR013780">
    <property type="entry name" value="Glyco_hydro_b"/>
</dbReference>
<dbReference type="InterPro" id="IPR014756">
    <property type="entry name" value="Ig_E-set"/>
</dbReference>
<dbReference type="InterPro" id="IPR013783">
    <property type="entry name" value="Ig-like_fold"/>
</dbReference>
<dbReference type="InterPro" id="IPR004193">
    <property type="entry name" value="Glyco_hydro_13_N"/>
</dbReference>
<dbReference type="GO" id="GO:0004135">
    <property type="term" value="F:amylo-alpha-1,6-glucosidase activity"/>
    <property type="evidence" value="ECO:0007669"/>
    <property type="project" value="InterPro"/>
</dbReference>
<sequence>MPGRGVAVGTSAPLGATVSPHGVNFSLYCRSGSLVELLLFDRVDDPAPKEIIALDPSRNRTFHYWHIHVPGLFAGQLYGYRVHGASDPERGLRLDSRKILLDPYGRAVAVPERYCRFPASRSELTCDRAMKSVVVDPDTYDWEGDRPLKRPSARTIIYEMHVRGFTRDPSSGVAQKSRGTYAGLIEKIPYLKQLGITAVELLPVFQFDAQDCPPERVNYWGYSPVSFFAPHQAYSSRQDPVGAIDEFRDMVKALHRADIEVILDVVYNHTAEGNEDGPTFCYRGLDNAAYYLLEQDQRRYSNYTGTGNTLNANHPIVRRLIVDSLRYWVEVMHVDGFRFDLASILTRDESGRPLSNPPILWDIESDPVLAGTKLIAEAWDAAGLYQVGSFVGHGWKEWNGLFRDDARDFFRGERGSARRFADRLVGSPELYGHKEREPEQSVNFVTCHDGFTLNDLVSYNDKHNEANGEHNRDGSDDNKSWNCGVERPAIDPNVERLRNRQVKNLLAVTLLSLGMPMIAMGDEVRRTQGGNNNAYCQDNETSWFDWRLVDKHPDIHRFVALLNARRALRDVEHEHRQTCLSDLIRHATKTWHGIKLYQPDWSVDSHSIALTAALKQEGLLVHMILNAYWEPLTFELPVVRDGASAWRRWIDTALDAPLDIVPWQSAPAIAASHYRSEGRSVAVLYLRSKEPIQVREFDQSFSARYGRHDEDVALTPQLGNAG</sequence>
<keyword evidence="2 7" id="KW-0378">Hydrolase</keyword>
<dbReference type="Pfam" id="PF00128">
    <property type="entry name" value="Alpha-amylase"/>
    <property type="match status" value="1"/>
</dbReference>
<dbReference type="NCBIfam" id="TIGR02100">
    <property type="entry name" value="glgX_debranch"/>
    <property type="match status" value="1"/>
</dbReference>
<dbReference type="RefSeq" id="WP_080887335.1">
    <property type="nucleotide sequence ID" value="NZ_LT828648.1"/>
</dbReference>
<dbReference type="SMART" id="SM00642">
    <property type="entry name" value="Aamy"/>
    <property type="match status" value="1"/>
</dbReference>
<reference evidence="7 8" key="1">
    <citation type="submission" date="2017-03" db="EMBL/GenBank/DDBJ databases">
        <authorList>
            <person name="Afonso C.L."/>
            <person name="Miller P.J."/>
            <person name="Scott M.A."/>
            <person name="Spackman E."/>
            <person name="Goraichik I."/>
            <person name="Dimitrov K.M."/>
            <person name="Suarez D.L."/>
            <person name="Swayne D.E."/>
        </authorList>
    </citation>
    <scope>NUCLEOTIDE SEQUENCE [LARGE SCALE GENOMIC DNA]</scope>
    <source>
        <strain evidence="7">Genome sequencing of Nitrospira japonica strain NJ11</strain>
    </source>
</reference>
<feature type="domain" description="Glycosyl hydrolase family 13 catalytic" evidence="6">
    <location>
        <begin position="159"/>
        <end position="569"/>
    </location>
</feature>
<gene>
    <name evidence="7" type="primary">glgX</name>
    <name evidence="7" type="ORF">NSJP_2866</name>
</gene>
<dbReference type="InterPro" id="IPR011837">
    <property type="entry name" value="Glycogen_debranch_GlgX"/>
</dbReference>
<evidence type="ECO:0000259" key="6">
    <source>
        <dbReference type="SMART" id="SM00642"/>
    </source>
</evidence>
<dbReference type="Gene3D" id="2.60.40.1180">
    <property type="entry name" value="Golgi alpha-mannosidase II"/>
    <property type="match status" value="1"/>
</dbReference>
<dbReference type="GO" id="GO:0019156">
    <property type="term" value="F:isoamylase activity"/>
    <property type="evidence" value="ECO:0007669"/>
    <property type="project" value="UniProtKB-ARBA"/>
</dbReference>
<keyword evidence="4 7" id="KW-0326">Glycosidase</keyword>
<evidence type="ECO:0000256" key="3">
    <source>
        <dbReference type="ARBA" id="ARBA00022946"/>
    </source>
</evidence>